<dbReference type="PROSITE" id="PS50850">
    <property type="entry name" value="MFS"/>
    <property type="match status" value="1"/>
</dbReference>
<feature type="domain" description="Major facilitator superfamily (MFS) profile" evidence="9">
    <location>
        <begin position="19"/>
        <end position="496"/>
    </location>
</feature>
<dbReference type="AlphaFoldDB" id="A0A447IE60"/>
<dbReference type="NCBIfam" id="TIGR00711">
    <property type="entry name" value="efflux_EmrB"/>
    <property type="match status" value="1"/>
</dbReference>
<reference evidence="10 11" key="1">
    <citation type="submission" date="2018-12" db="EMBL/GenBank/DDBJ databases">
        <authorList>
            <person name="Criscuolo A."/>
        </authorList>
    </citation>
    <scope>NUCLEOTIDE SEQUENCE [LARGE SCALE GENOMIC DNA]</scope>
    <source>
        <strain evidence="10">ACIP1116281</strain>
    </source>
</reference>
<feature type="transmembrane region" description="Helical" evidence="8">
    <location>
        <begin position="171"/>
        <end position="192"/>
    </location>
</feature>
<feature type="transmembrane region" description="Helical" evidence="8">
    <location>
        <begin position="18"/>
        <end position="41"/>
    </location>
</feature>
<dbReference type="CDD" id="cd17502">
    <property type="entry name" value="MFS_Azr1_MDR_like"/>
    <property type="match status" value="1"/>
</dbReference>
<feature type="transmembrane region" description="Helical" evidence="8">
    <location>
        <begin position="53"/>
        <end position="72"/>
    </location>
</feature>
<dbReference type="GO" id="GO:0022857">
    <property type="term" value="F:transmembrane transporter activity"/>
    <property type="evidence" value="ECO:0007669"/>
    <property type="project" value="InterPro"/>
</dbReference>
<dbReference type="PRINTS" id="PR01036">
    <property type="entry name" value="TCRTETB"/>
</dbReference>
<dbReference type="OrthoDB" id="9812221at2"/>
<comment type="subcellular location">
    <subcellularLocation>
        <location evidence="1">Cell membrane</location>
        <topology evidence="1">Multi-pass membrane protein</topology>
    </subcellularLocation>
</comment>
<organism evidence="10 11">
    <name type="scientific">Devosia equisanguinis</name>
    <dbReference type="NCBI Taxonomy" id="2490941"/>
    <lineage>
        <taxon>Bacteria</taxon>
        <taxon>Pseudomonadati</taxon>
        <taxon>Pseudomonadota</taxon>
        <taxon>Alphaproteobacteria</taxon>
        <taxon>Hyphomicrobiales</taxon>
        <taxon>Devosiaceae</taxon>
        <taxon>Devosia</taxon>
    </lineage>
</organism>
<dbReference type="Pfam" id="PF07690">
    <property type="entry name" value="MFS_1"/>
    <property type="match status" value="1"/>
</dbReference>
<evidence type="ECO:0000256" key="6">
    <source>
        <dbReference type="ARBA" id="ARBA00023136"/>
    </source>
</evidence>
<gene>
    <name evidence="10" type="primary">bmr3</name>
    <name evidence="10" type="ORF">DEVEQU_02908</name>
</gene>
<dbReference type="SUPFAM" id="SSF103473">
    <property type="entry name" value="MFS general substrate transporter"/>
    <property type="match status" value="2"/>
</dbReference>
<evidence type="ECO:0000256" key="2">
    <source>
        <dbReference type="ARBA" id="ARBA00022448"/>
    </source>
</evidence>
<evidence type="ECO:0000259" key="9">
    <source>
        <dbReference type="PROSITE" id="PS50850"/>
    </source>
</evidence>
<keyword evidence="5 8" id="KW-1133">Transmembrane helix</keyword>
<evidence type="ECO:0000313" key="11">
    <source>
        <dbReference type="Proteomes" id="UP000268844"/>
    </source>
</evidence>
<dbReference type="InterPro" id="IPR011701">
    <property type="entry name" value="MFS"/>
</dbReference>
<keyword evidence="11" id="KW-1185">Reference proteome</keyword>
<dbReference type="Proteomes" id="UP000268844">
    <property type="component" value="Unassembled WGS sequence"/>
</dbReference>
<dbReference type="RefSeq" id="WP_126151292.1">
    <property type="nucleotide sequence ID" value="NZ_JBHTMH010000001.1"/>
</dbReference>
<evidence type="ECO:0000256" key="5">
    <source>
        <dbReference type="ARBA" id="ARBA00022989"/>
    </source>
</evidence>
<dbReference type="PANTHER" id="PTHR23501">
    <property type="entry name" value="MAJOR FACILITATOR SUPERFAMILY"/>
    <property type="match status" value="1"/>
</dbReference>
<protein>
    <submittedName>
        <fullName evidence="10">Multidrug resistance protein 3</fullName>
    </submittedName>
</protein>
<dbReference type="EMBL" id="UZWD01000035">
    <property type="protein sequence ID" value="VDS05765.1"/>
    <property type="molecule type" value="Genomic_DNA"/>
</dbReference>
<keyword evidence="6 8" id="KW-0472">Membrane</keyword>
<sequence length="527" mass="54633">MSQPTQPAAEPQDQSVRLVIGAVAVTLLLASLGQTIVSTALPTIVGQLGGLDHLTWVVIAYLLSSTVVAPIYGKLGDLYGRKIVLQAAIVIFLIGAVLSAMATSMTFLIIARAIQGLGGGGLMVVAMTVVADIIPPRQRGKIQGLFGAVFGVATVIGPLAGGFIVEHLSWQWIFLINLPLGLLALAVIGFALKPRAERVKHSIDYAGFVLLSGGLTAFVLATSLGGNTWPWFSVEIIGLIVLAVVALGAFLWVESRAAEPVLPLTLFRNNTFAVTSAVGFLVGMAMFGSITFLPMYLQLAKGISPTDSALQLVPMMMGLIGASMASGFIMTRTGRYKLLPTIATAVLTLGLLLLANMQLDTPSWQVALYMFLVGAGIGPVNSVSVTATQNAVAREIVGAATAGATLFRQIGGSIGVSIFGAIFTTGLASRLGDIMPAGHGSGTSSFSVQAVAALPEPVRTMVLEAFASALHPVFFTAAGAAILAFGLSFLLEERTLANTLRQEPEAEIDAEESATAAMVGAPATATR</sequence>
<evidence type="ECO:0000256" key="8">
    <source>
        <dbReference type="SAM" id="Phobius"/>
    </source>
</evidence>
<dbReference type="InterPro" id="IPR020846">
    <property type="entry name" value="MFS_dom"/>
</dbReference>
<feature type="region of interest" description="Disordered" evidence="7">
    <location>
        <begin position="506"/>
        <end position="527"/>
    </location>
</feature>
<dbReference type="InterPro" id="IPR004638">
    <property type="entry name" value="EmrB-like"/>
</dbReference>
<feature type="transmembrane region" description="Helical" evidence="8">
    <location>
        <begin position="338"/>
        <end position="355"/>
    </location>
</feature>
<dbReference type="InterPro" id="IPR036259">
    <property type="entry name" value="MFS_trans_sf"/>
</dbReference>
<keyword evidence="3" id="KW-1003">Cell membrane</keyword>
<evidence type="ECO:0000256" key="7">
    <source>
        <dbReference type="SAM" id="MobiDB-lite"/>
    </source>
</evidence>
<evidence type="ECO:0000256" key="1">
    <source>
        <dbReference type="ARBA" id="ARBA00004651"/>
    </source>
</evidence>
<feature type="transmembrane region" description="Helical" evidence="8">
    <location>
        <begin position="146"/>
        <end position="165"/>
    </location>
</feature>
<evidence type="ECO:0000256" key="3">
    <source>
        <dbReference type="ARBA" id="ARBA00022475"/>
    </source>
</evidence>
<feature type="compositionally biased region" description="Low complexity" evidence="7">
    <location>
        <begin position="514"/>
        <end position="527"/>
    </location>
</feature>
<feature type="transmembrane region" description="Helical" evidence="8">
    <location>
        <begin position="84"/>
        <end position="110"/>
    </location>
</feature>
<feature type="transmembrane region" description="Helical" evidence="8">
    <location>
        <begin position="309"/>
        <end position="331"/>
    </location>
</feature>
<feature type="transmembrane region" description="Helical" evidence="8">
    <location>
        <begin position="367"/>
        <end position="385"/>
    </location>
</feature>
<accession>A0A447IE60</accession>
<keyword evidence="4 8" id="KW-0812">Transmembrane</keyword>
<feature type="transmembrane region" description="Helical" evidence="8">
    <location>
        <begin position="116"/>
        <end position="134"/>
    </location>
</feature>
<dbReference type="PANTHER" id="PTHR23501:SF197">
    <property type="entry name" value="COMD"/>
    <property type="match status" value="1"/>
</dbReference>
<dbReference type="FunFam" id="1.20.1720.10:FF:000004">
    <property type="entry name" value="EmrB/QacA family drug resistance transporter"/>
    <property type="match status" value="1"/>
</dbReference>
<dbReference type="Gene3D" id="1.20.1720.10">
    <property type="entry name" value="Multidrug resistance protein D"/>
    <property type="match status" value="1"/>
</dbReference>
<proteinExistence type="predicted"/>
<dbReference type="GO" id="GO:0005886">
    <property type="term" value="C:plasma membrane"/>
    <property type="evidence" value="ECO:0007669"/>
    <property type="project" value="UniProtKB-SubCell"/>
</dbReference>
<evidence type="ECO:0000313" key="10">
    <source>
        <dbReference type="EMBL" id="VDS05765.1"/>
    </source>
</evidence>
<evidence type="ECO:0000256" key="4">
    <source>
        <dbReference type="ARBA" id="ARBA00022692"/>
    </source>
</evidence>
<feature type="transmembrane region" description="Helical" evidence="8">
    <location>
        <begin position="274"/>
        <end position="297"/>
    </location>
</feature>
<feature type="transmembrane region" description="Helical" evidence="8">
    <location>
        <begin position="469"/>
        <end position="491"/>
    </location>
</feature>
<feature type="transmembrane region" description="Helical" evidence="8">
    <location>
        <begin position="406"/>
        <end position="428"/>
    </location>
</feature>
<keyword evidence="2" id="KW-0813">Transport</keyword>
<name>A0A447IE60_9HYPH</name>
<dbReference type="Gene3D" id="1.20.1250.20">
    <property type="entry name" value="MFS general substrate transporter like domains"/>
    <property type="match status" value="1"/>
</dbReference>
<feature type="transmembrane region" description="Helical" evidence="8">
    <location>
        <begin position="204"/>
        <end position="225"/>
    </location>
</feature>
<feature type="transmembrane region" description="Helical" evidence="8">
    <location>
        <begin position="231"/>
        <end position="253"/>
    </location>
</feature>